<feature type="transmembrane region" description="Helical" evidence="2">
    <location>
        <begin position="15"/>
        <end position="33"/>
    </location>
</feature>
<evidence type="ECO:0000256" key="1">
    <source>
        <dbReference type="SAM" id="MobiDB-lite"/>
    </source>
</evidence>
<keyword evidence="2" id="KW-0472">Membrane</keyword>
<protein>
    <recommendedName>
        <fullName evidence="4">FHA domain-containing protein</fullName>
    </recommendedName>
</protein>
<name>A0A645B514_9ZZZZ</name>
<accession>A0A645B514</accession>
<keyword evidence="2" id="KW-1133">Transmembrane helix</keyword>
<feature type="region of interest" description="Disordered" evidence="1">
    <location>
        <begin position="273"/>
        <end position="296"/>
    </location>
</feature>
<feature type="compositionally biased region" description="Basic residues" evidence="1">
    <location>
        <begin position="286"/>
        <end position="296"/>
    </location>
</feature>
<gene>
    <name evidence="3" type="ORF">SDC9_107004</name>
</gene>
<evidence type="ECO:0008006" key="4">
    <source>
        <dbReference type="Google" id="ProtNLM"/>
    </source>
</evidence>
<feature type="compositionally biased region" description="Low complexity" evidence="1">
    <location>
        <begin position="233"/>
        <end position="242"/>
    </location>
</feature>
<dbReference type="AlphaFoldDB" id="A0A645B514"/>
<sequence length="296" mass="33301">MSSGVFELISQGLRYWFVLLGLIIVWRTLKWALQDHRAYGRMIKALPDAGLIGEIVSLSTGESQPLPREGVIGSSKSCDIRFSGIRSREMEYIFIEGRGVEIIPAHRQHEISLNGEEIGAKAFASHGSRLNLPGYSLRFRLFSGLNVPDIAQEAAYQPAEEGWYTPEGELGSLMNAGMPLPDQLPGLHDYGMPSAEPQQTPVDQRYENPPARPYQYDTDSFQQPVYGQPAPAPQTLQPAQQAWNPDMTWQYAVPPPEIFASAAAESQYQPSLPLWEQEYHQEPAQPRKRRSKRHEK</sequence>
<comment type="caution">
    <text evidence="3">The sequence shown here is derived from an EMBL/GenBank/DDBJ whole genome shotgun (WGS) entry which is preliminary data.</text>
</comment>
<evidence type="ECO:0000256" key="2">
    <source>
        <dbReference type="SAM" id="Phobius"/>
    </source>
</evidence>
<organism evidence="3">
    <name type="scientific">bioreactor metagenome</name>
    <dbReference type="NCBI Taxonomy" id="1076179"/>
    <lineage>
        <taxon>unclassified sequences</taxon>
        <taxon>metagenomes</taxon>
        <taxon>ecological metagenomes</taxon>
    </lineage>
</organism>
<keyword evidence="2" id="KW-0812">Transmembrane</keyword>
<evidence type="ECO:0000313" key="3">
    <source>
        <dbReference type="EMBL" id="MPM60156.1"/>
    </source>
</evidence>
<dbReference type="EMBL" id="VSSQ01017655">
    <property type="protein sequence ID" value="MPM60156.1"/>
    <property type="molecule type" value="Genomic_DNA"/>
</dbReference>
<feature type="region of interest" description="Disordered" evidence="1">
    <location>
        <begin position="181"/>
        <end position="243"/>
    </location>
</feature>
<proteinExistence type="predicted"/>
<reference evidence="3" key="1">
    <citation type="submission" date="2019-08" db="EMBL/GenBank/DDBJ databases">
        <authorList>
            <person name="Kucharzyk K."/>
            <person name="Murdoch R.W."/>
            <person name="Higgins S."/>
            <person name="Loffler F."/>
        </authorList>
    </citation>
    <scope>NUCLEOTIDE SEQUENCE</scope>
</reference>
<dbReference type="CDD" id="cd00060">
    <property type="entry name" value="FHA"/>
    <property type="match status" value="1"/>
</dbReference>